<evidence type="ECO:0000256" key="3">
    <source>
        <dbReference type="ARBA" id="ARBA00023180"/>
    </source>
</evidence>
<dbReference type="AlphaFoldDB" id="S4R9N4"/>
<feature type="repeat" description="CSPG" evidence="4">
    <location>
        <begin position="161"/>
        <end position="262"/>
    </location>
</feature>
<reference evidence="5" key="2">
    <citation type="submission" date="2025-09" db="UniProtKB">
        <authorList>
            <consortium name="Ensembl"/>
        </authorList>
    </citation>
    <scope>IDENTIFICATION</scope>
</reference>
<reference evidence="5" key="1">
    <citation type="submission" date="2025-08" db="UniProtKB">
        <authorList>
            <consortium name="Ensembl"/>
        </authorList>
    </citation>
    <scope>IDENTIFICATION</scope>
</reference>
<name>S4R9N4_PETMA</name>
<dbReference type="STRING" id="7757.ENSPMAP00000001915"/>
<evidence type="ECO:0000313" key="5">
    <source>
        <dbReference type="Ensembl" id="ENSPMAP00000001915.1"/>
    </source>
</evidence>
<sequence length="631" mass="70596">VEIFRTDSMEVEFAFHVSDGQHRSPTEVFLITAQRLLITLHGSRVLQLYPGAARTIGSQELRASTSDEDPLRHRRVLYSVSRGPRMGALVRTDAPHNNPIYNFTQDEVDSGLVAYKHGGFSEPRWEAEDDFEFTALSPPARPEKQNFHFSISYRHTDSEHRSRLLANTGANVTQGGSVTIDKTNLDASNVLTKFPPDERLDYELTFYVTRLPEFGQLSVGARNISRSRPSFSQLDVERRGLHKMHKEMELKFWTDSFNFSVRLTPRDDQAKESEDISVIGGETFIISIFPLNIHPPVFQMQQPTLQVVLGQATFITSSHLLTTDKDNHAQDLVYTLITPPANGWLAFADNATASIQQFTQEDIDTMQLVFVQSGGLRSSAGFDVSISDGKHPPLSQRIVVEVVLPSISLSNNTNITILQGQTSVNVTNAMLAAVTNVRNVALRYRISKPPTHGILMKRGTSVDTFEQEDIDEMHLMYTMVDLTSPNDSFVFEVHAHNVTISGQAVNILVHPLVKIGQRLQISPGSEVQLGQDHLDCSTLALLTQSSPTFRIIKHPQHGQLLWKNTTLRAPSAEQVSTFTQDDLHRGRVFLKVAESNVILIDNMTADHFEYELSARGVQPAVGQFVYEIVFP</sequence>
<dbReference type="Ensembl" id="ENSPMAT00000001925.1">
    <property type="protein sequence ID" value="ENSPMAP00000001915.1"/>
    <property type="gene ID" value="ENSPMAG00000001749.1"/>
</dbReference>
<dbReference type="GeneTree" id="ENSGT00940000154091"/>
<proteinExistence type="predicted"/>
<dbReference type="GO" id="GO:0009653">
    <property type="term" value="P:anatomical structure morphogenesis"/>
    <property type="evidence" value="ECO:0007669"/>
    <property type="project" value="TreeGrafter"/>
</dbReference>
<accession>S4R9N4</accession>
<dbReference type="InterPro" id="IPR039005">
    <property type="entry name" value="CSPG_rpt"/>
</dbReference>
<dbReference type="InterPro" id="IPR051561">
    <property type="entry name" value="FRAS1_ECM"/>
</dbReference>
<evidence type="ECO:0000256" key="4">
    <source>
        <dbReference type="PROSITE-ProRule" id="PRU01201"/>
    </source>
</evidence>
<dbReference type="HOGENOM" id="CLU_433853_0_0_1"/>
<dbReference type="PROSITE" id="PS51854">
    <property type="entry name" value="CSPG"/>
    <property type="match status" value="3"/>
</dbReference>
<dbReference type="PANTHER" id="PTHR45739:SF12">
    <property type="entry name" value="CHONDROITIN SULFATE PROTEOGLYCAN 4-LIKE ISOFORM X2"/>
    <property type="match status" value="1"/>
</dbReference>
<keyword evidence="2" id="KW-0677">Repeat</keyword>
<feature type="repeat" description="CSPG" evidence="4">
    <location>
        <begin position="37"/>
        <end position="136"/>
    </location>
</feature>
<keyword evidence="1" id="KW-0732">Signal</keyword>
<keyword evidence="3" id="KW-0325">Glycoprotein</keyword>
<dbReference type="PANTHER" id="PTHR45739">
    <property type="entry name" value="MATRIX PROTEIN, PUTATIVE-RELATED"/>
    <property type="match status" value="1"/>
</dbReference>
<evidence type="ECO:0000256" key="1">
    <source>
        <dbReference type="ARBA" id="ARBA00022729"/>
    </source>
</evidence>
<evidence type="ECO:0008006" key="6">
    <source>
        <dbReference type="Google" id="ProtNLM"/>
    </source>
</evidence>
<dbReference type="Pfam" id="PF16184">
    <property type="entry name" value="Cadherin_3"/>
    <property type="match status" value="3"/>
</dbReference>
<protein>
    <recommendedName>
        <fullName evidence="6">Chondroitin sulfate proteoglycan 4</fullName>
    </recommendedName>
</protein>
<evidence type="ECO:0000256" key="2">
    <source>
        <dbReference type="ARBA" id="ARBA00022737"/>
    </source>
</evidence>
<organism evidence="5">
    <name type="scientific">Petromyzon marinus</name>
    <name type="common">Sea lamprey</name>
    <dbReference type="NCBI Taxonomy" id="7757"/>
    <lineage>
        <taxon>Eukaryota</taxon>
        <taxon>Metazoa</taxon>
        <taxon>Chordata</taxon>
        <taxon>Craniata</taxon>
        <taxon>Vertebrata</taxon>
        <taxon>Cyclostomata</taxon>
        <taxon>Hyperoartia</taxon>
        <taxon>Petromyzontiformes</taxon>
        <taxon>Petromyzontidae</taxon>
        <taxon>Petromyzon</taxon>
    </lineage>
</organism>
<feature type="repeat" description="CSPG" evidence="4">
    <location>
        <begin position="296"/>
        <end position="387"/>
    </location>
</feature>
<dbReference type="OMA" id="FYHMTNL"/>